<sequence>MAVLTALRLSSLALSFVFGVVGMALGINALVKSNQSKNTVKKSLPAGASADIDTSDVFASGVVETVVCGLIALTSLVALVLAALSHRAYGAGKARTRGSLTWPAHVLTFLSLWLFATLVPFTDFVANRSAKVSGSIGGVPLSQGTIQVIQRGLGLTTIYHKIDYLRNAAILPWFALLFAATSAALSHVAAHRTAAAPAAYTSTAPPETTETGPVNEKAATSV</sequence>
<feature type="region of interest" description="Disordered" evidence="1">
    <location>
        <begin position="199"/>
        <end position="222"/>
    </location>
</feature>
<keyword evidence="2" id="KW-1133">Transmembrane helix</keyword>
<evidence type="ECO:0000313" key="4">
    <source>
        <dbReference type="Proteomes" id="UP000250043"/>
    </source>
</evidence>
<dbReference type="OrthoDB" id="2560085at2759"/>
<feature type="transmembrane region" description="Helical" evidence="2">
    <location>
        <begin position="57"/>
        <end position="81"/>
    </location>
</feature>
<dbReference type="AlphaFoldDB" id="A0A8E2DMI7"/>
<dbReference type="EMBL" id="KV722463">
    <property type="protein sequence ID" value="OCH88063.1"/>
    <property type="molecule type" value="Genomic_DNA"/>
</dbReference>
<accession>A0A8E2DMI7</accession>
<dbReference type="Proteomes" id="UP000250043">
    <property type="component" value="Unassembled WGS sequence"/>
</dbReference>
<protein>
    <submittedName>
        <fullName evidence="3">Uncharacterized protein</fullName>
    </submittedName>
</protein>
<name>A0A8E2DMI7_9APHY</name>
<gene>
    <name evidence="3" type="ORF">OBBRIDRAFT_795600</name>
</gene>
<feature type="transmembrane region" description="Helical" evidence="2">
    <location>
        <begin position="102"/>
        <end position="121"/>
    </location>
</feature>
<feature type="transmembrane region" description="Helical" evidence="2">
    <location>
        <begin position="170"/>
        <end position="190"/>
    </location>
</feature>
<keyword evidence="2" id="KW-0472">Membrane</keyword>
<organism evidence="3 4">
    <name type="scientific">Obba rivulosa</name>
    <dbReference type="NCBI Taxonomy" id="1052685"/>
    <lineage>
        <taxon>Eukaryota</taxon>
        <taxon>Fungi</taxon>
        <taxon>Dikarya</taxon>
        <taxon>Basidiomycota</taxon>
        <taxon>Agaricomycotina</taxon>
        <taxon>Agaricomycetes</taxon>
        <taxon>Polyporales</taxon>
        <taxon>Gelatoporiaceae</taxon>
        <taxon>Obba</taxon>
    </lineage>
</organism>
<feature type="transmembrane region" description="Helical" evidence="2">
    <location>
        <begin position="12"/>
        <end position="31"/>
    </location>
</feature>
<evidence type="ECO:0000313" key="3">
    <source>
        <dbReference type="EMBL" id="OCH88063.1"/>
    </source>
</evidence>
<evidence type="ECO:0000256" key="2">
    <source>
        <dbReference type="SAM" id="Phobius"/>
    </source>
</evidence>
<proteinExistence type="predicted"/>
<evidence type="ECO:0000256" key="1">
    <source>
        <dbReference type="SAM" id="MobiDB-lite"/>
    </source>
</evidence>
<keyword evidence="4" id="KW-1185">Reference proteome</keyword>
<reference evidence="3 4" key="1">
    <citation type="submission" date="2016-07" db="EMBL/GenBank/DDBJ databases">
        <title>Draft genome of the white-rot fungus Obba rivulosa 3A-2.</title>
        <authorList>
            <consortium name="DOE Joint Genome Institute"/>
            <person name="Miettinen O."/>
            <person name="Riley R."/>
            <person name="Acob R."/>
            <person name="Barry K."/>
            <person name="Cullen D."/>
            <person name="De Vries R."/>
            <person name="Hainaut M."/>
            <person name="Hatakka A."/>
            <person name="Henrissat B."/>
            <person name="Hilden K."/>
            <person name="Kuo R."/>
            <person name="Labutti K."/>
            <person name="Lipzen A."/>
            <person name="Makela M.R."/>
            <person name="Sandor L."/>
            <person name="Spatafora J.W."/>
            <person name="Grigoriev I.V."/>
            <person name="Hibbett D.S."/>
        </authorList>
    </citation>
    <scope>NUCLEOTIDE SEQUENCE [LARGE SCALE GENOMIC DNA]</scope>
    <source>
        <strain evidence="3 4">3A-2</strain>
    </source>
</reference>
<feature type="compositionally biased region" description="Low complexity" evidence="1">
    <location>
        <begin position="199"/>
        <end position="211"/>
    </location>
</feature>
<keyword evidence="2" id="KW-0812">Transmembrane</keyword>